<protein>
    <submittedName>
        <fullName evidence="1">Uncharacterized protein</fullName>
    </submittedName>
</protein>
<reference evidence="1" key="1">
    <citation type="submission" date="2024-12" db="EMBL/GenBank/DDBJ databases">
        <title>Comparative genomics and development of molecular markers within Purpureocillium lilacinum and among Purpureocillium species.</title>
        <authorList>
            <person name="Yeh Z.-Y."/>
            <person name="Ni N.-T."/>
            <person name="Lo P.-H."/>
            <person name="Mushyakhwo K."/>
            <person name="Lin C.-F."/>
            <person name="Nai Y.-S."/>
        </authorList>
    </citation>
    <scope>NUCLEOTIDE SEQUENCE</scope>
    <source>
        <strain evidence="1">NCHU-NPUST-175</strain>
    </source>
</reference>
<evidence type="ECO:0000313" key="2">
    <source>
        <dbReference type="Proteomes" id="UP001638806"/>
    </source>
</evidence>
<sequence length="485" mass="53577">MLSTRAAPSKAVSLSRTAVRGLATVQDGTPKRTYGGLKDQDRIFQNLYGRYPADLASAKKMGDWHKTKEIILKGHDWIINEVKASGLRGRGGAGFPSGLKWSFMNFKDWDKDTKPRYLVVNADEGEPGTCKDREIMRKDPHKLVEGCLVAGRAMNATAAYIYIRGEFVYEAQVLQNAINEAYKEGLIGKNACGSGYDFDVFIHRGGGAYVCGEETSLIESLEGKPGKPRLKPRSPLPSVSSAALLRSPTSRRWPWRSTICRRGGSWFAGFGRERNQGTKLYCISGHVNNPCTVEEEMSIPLRELIDKHCGGVRGGWDNLQAIIPGGSSTPILPKSVCDDQLMDFDALKDSQSGLGTAAVIVMDKSADVVRAIARLSHFYRHESCGQCTPCREGSKWTEQIMSRFEKGQGREREIDMLQELTKQVEGHTICALGEAFAWPIQGLIRHFRPELEARMQNFAKENGEALAGGWARDTRAQGKLTSPGM</sequence>
<gene>
    <name evidence="1" type="ORF">ACCO45_004244</name>
</gene>
<accession>A0ACC4E2K7</accession>
<name>A0ACC4E2K7_PURLI</name>
<dbReference type="Proteomes" id="UP001638806">
    <property type="component" value="Unassembled WGS sequence"/>
</dbReference>
<evidence type="ECO:0000313" key="1">
    <source>
        <dbReference type="EMBL" id="KAL3962721.1"/>
    </source>
</evidence>
<proteinExistence type="predicted"/>
<keyword evidence="2" id="KW-1185">Reference proteome</keyword>
<comment type="caution">
    <text evidence="1">The sequence shown here is derived from an EMBL/GenBank/DDBJ whole genome shotgun (WGS) entry which is preliminary data.</text>
</comment>
<organism evidence="1 2">
    <name type="scientific">Purpureocillium lilacinum</name>
    <name type="common">Paecilomyces lilacinus</name>
    <dbReference type="NCBI Taxonomy" id="33203"/>
    <lineage>
        <taxon>Eukaryota</taxon>
        <taxon>Fungi</taxon>
        <taxon>Dikarya</taxon>
        <taxon>Ascomycota</taxon>
        <taxon>Pezizomycotina</taxon>
        <taxon>Sordariomycetes</taxon>
        <taxon>Hypocreomycetidae</taxon>
        <taxon>Hypocreales</taxon>
        <taxon>Ophiocordycipitaceae</taxon>
        <taxon>Purpureocillium</taxon>
    </lineage>
</organism>
<dbReference type="EMBL" id="JBGNUJ010000003">
    <property type="protein sequence ID" value="KAL3962721.1"/>
    <property type="molecule type" value="Genomic_DNA"/>
</dbReference>